<dbReference type="GO" id="GO:0046872">
    <property type="term" value="F:metal ion binding"/>
    <property type="evidence" value="ECO:0007669"/>
    <property type="project" value="UniProtKB-KW"/>
</dbReference>
<evidence type="ECO:0000313" key="14">
    <source>
        <dbReference type="EMBL" id="VYS81527.1"/>
    </source>
</evidence>
<dbReference type="InterPro" id="IPR057431">
    <property type="entry name" value="LdpA_Fe-S-bd"/>
</dbReference>
<evidence type="ECO:0000256" key="6">
    <source>
        <dbReference type="ARBA" id="ARBA00022982"/>
    </source>
</evidence>
<evidence type="ECO:0000256" key="1">
    <source>
        <dbReference type="ARBA" id="ARBA00022448"/>
    </source>
</evidence>
<feature type="domain" description="4Fe-4S ferredoxin-type" evidence="12">
    <location>
        <begin position="162"/>
        <end position="191"/>
    </location>
</feature>
<feature type="region of interest" description="Hydrophobic" evidence="10">
    <location>
        <begin position="1"/>
        <end position="26"/>
    </location>
</feature>
<keyword evidence="4 10" id="KW-0677">Repeat</keyword>
<dbReference type="InterPro" id="IPR010207">
    <property type="entry name" value="Elect_transpt_cplx_RnfB/RsxB"/>
</dbReference>
<comment type="subunit">
    <text evidence="10">The complex is composed of six subunits: RnfA, RnfB, RnfC, RnfD, RnfE and RnfG.</text>
</comment>
<protein>
    <recommendedName>
        <fullName evidence="10">Ion-translocating oxidoreductase complex subunit B</fullName>
        <ecNumber evidence="10">7.-.-.-</ecNumber>
    </recommendedName>
    <alternativeName>
        <fullName evidence="10">Rnf electron transport complex subunit B</fullName>
    </alternativeName>
</protein>
<feature type="binding site" evidence="10">
    <location>
        <position position="138"/>
    </location>
    <ligand>
        <name>[4Fe-4S] cluster</name>
        <dbReference type="ChEBI" id="CHEBI:49883"/>
        <label>2</label>
    </ligand>
</feature>
<evidence type="ECO:0000256" key="4">
    <source>
        <dbReference type="ARBA" id="ARBA00022737"/>
    </source>
</evidence>
<keyword evidence="11" id="KW-0812">Transmembrane</keyword>
<evidence type="ECO:0000259" key="13">
    <source>
        <dbReference type="PROSITE" id="PS51656"/>
    </source>
</evidence>
<dbReference type="PROSITE" id="PS00198">
    <property type="entry name" value="4FE4S_FER_1"/>
    <property type="match status" value="2"/>
</dbReference>
<evidence type="ECO:0000259" key="12">
    <source>
        <dbReference type="PROSITE" id="PS51379"/>
    </source>
</evidence>
<feature type="binding site" evidence="10">
    <location>
        <position position="75"/>
    </location>
    <ligand>
        <name>[4Fe-4S] cluster</name>
        <dbReference type="ChEBI" id="CHEBI:49883"/>
        <label>1</label>
    </ligand>
</feature>
<keyword evidence="3 10" id="KW-0479">Metal-binding</keyword>
<keyword evidence="10" id="KW-1003">Cell membrane</keyword>
<comment type="cofactor">
    <cofactor evidence="10">
        <name>[4Fe-4S] cluster</name>
        <dbReference type="ChEBI" id="CHEBI:49883"/>
    </cofactor>
    <text evidence="10">Binds 3 [4Fe-4S] clusters.</text>
</comment>
<evidence type="ECO:0000256" key="5">
    <source>
        <dbReference type="ARBA" id="ARBA00022967"/>
    </source>
</evidence>
<reference evidence="14" key="1">
    <citation type="submission" date="2019-11" db="EMBL/GenBank/DDBJ databases">
        <authorList>
            <person name="Feng L."/>
        </authorList>
    </citation>
    <scope>NUCLEOTIDE SEQUENCE</scope>
    <source>
        <strain evidence="14">AundefinedLFYP135</strain>
    </source>
</reference>
<feature type="domain" description="4Fe-4S" evidence="13">
    <location>
        <begin position="32"/>
        <end position="92"/>
    </location>
</feature>
<dbReference type="PANTHER" id="PTHR43560:SF1">
    <property type="entry name" value="ION-TRANSLOCATING OXIDOREDUCTASE COMPLEX SUBUNIT B"/>
    <property type="match status" value="1"/>
</dbReference>
<keyword evidence="6 10" id="KW-0249">Electron transport</keyword>
<feature type="binding site" evidence="10">
    <location>
        <position position="142"/>
    </location>
    <ligand>
        <name>[4Fe-4S] cluster</name>
        <dbReference type="ChEBI" id="CHEBI:49883"/>
        <label>2</label>
    </ligand>
</feature>
<feature type="binding site" evidence="10">
    <location>
        <position position="177"/>
    </location>
    <ligand>
        <name>[4Fe-4S] cluster</name>
        <dbReference type="ChEBI" id="CHEBI:49883"/>
        <label>3</label>
    </ligand>
</feature>
<evidence type="ECO:0000256" key="8">
    <source>
        <dbReference type="ARBA" id="ARBA00023014"/>
    </source>
</evidence>
<name>A0A6N2RKF8_9FIRM</name>
<dbReference type="GO" id="GO:0005886">
    <property type="term" value="C:plasma membrane"/>
    <property type="evidence" value="ECO:0007669"/>
    <property type="project" value="UniProtKB-SubCell"/>
</dbReference>
<dbReference type="Pfam" id="PF12838">
    <property type="entry name" value="Fer4_7"/>
    <property type="match status" value="1"/>
</dbReference>
<feature type="binding site" evidence="10">
    <location>
        <position position="152"/>
    </location>
    <ligand>
        <name>[4Fe-4S] cluster</name>
        <dbReference type="ChEBI" id="CHEBI:49883"/>
        <label>3</label>
    </ligand>
</feature>
<feature type="domain" description="4Fe-4S ferredoxin-type" evidence="12">
    <location>
        <begin position="139"/>
        <end position="161"/>
    </location>
</feature>
<dbReference type="InterPro" id="IPR017896">
    <property type="entry name" value="4Fe4S_Fe-S-bd"/>
</dbReference>
<dbReference type="GO" id="GO:0051539">
    <property type="term" value="F:4 iron, 4 sulfur cluster binding"/>
    <property type="evidence" value="ECO:0007669"/>
    <property type="project" value="UniProtKB-UniRule"/>
</dbReference>
<dbReference type="AlphaFoldDB" id="A0A6N2RKF8"/>
<dbReference type="PROSITE" id="PS51379">
    <property type="entry name" value="4FE4S_FER_2"/>
    <property type="match status" value="4"/>
</dbReference>
<feature type="binding site" evidence="10">
    <location>
        <position position="52"/>
    </location>
    <ligand>
        <name>[4Fe-4S] cluster</name>
        <dbReference type="ChEBI" id="CHEBI:49883"/>
        <label>1</label>
    </ligand>
</feature>
<dbReference type="EC" id="7.-.-.-" evidence="10"/>
<evidence type="ECO:0000256" key="10">
    <source>
        <dbReference type="HAMAP-Rule" id="MF_00463"/>
    </source>
</evidence>
<feature type="transmembrane region" description="Helical" evidence="11">
    <location>
        <begin position="6"/>
        <end position="31"/>
    </location>
</feature>
<evidence type="ECO:0000256" key="9">
    <source>
        <dbReference type="ARBA" id="ARBA00023136"/>
    </source>
</evidence>
<dbReference type="Gene3D" id="1.10.15.40">
    <property type="entry name" value="Electron transport complex subunit B, putative Fe-S cluster"/>
    <property type="match status" value="1"/>
</dbReference>
<dbReference type="GO" id="GO:0009055">
    <property type="term" value="F:electron transfer activity"/>
    <property type="evidence" value="ECO:0007669"/>
    <property type="project" value="InterPro"/>
</dbReference>
<dbReference type="SUPFAM" id="SSF54862">
    <property type="entry name" value="4Fe-4S ferredoxins"/>
    <property type="match status" value="2"/>
</dbReference>
<feature type="binding site" evidence="10">
    <location>
        <position position="181"/>
    </location>
    <ligand>
        <name>[4Fe-4S] cluster</name>
        <dbReference type="ChEBI" id="CHEBI:49883"/>
        <label>2</label>
    </ligand>
</feature>
<dbReference type="Gene3D" id="3.30.70.20">
    <property type="match status" value="2"/>
</dbReference>
<comment type="subcellular location">
    <subcellularLocation>
        <location evidence="10">Cell membrane</location>
    </subcellularLocation>
</comment>
<dbReference type="InterPro" id="IPR007202">
    <property type="entry name" value="4Fe-4S_dom"/>
</dbReference>
<evidence type="ECO:0000256" key="11">
    <source>
        <dbReference type="SAM" id="Phobius"/>
    </source>
</evidence>
<accession>A0A6N2RKF8</accession>
<evidence type="ECO:0000256" key="2">
    <source>
        <dbReference type="ARBA" id="ARBA00022485"/>
    </source>
</evidence>
<evidence type="ECO:0000256" key="7">
    <source>
        <dbReference type="ARBA" id="ARBA00023004"/>
    </source>
</evidence>
<comment type="caution">
    <text evidence="10">Lacks conserved residue(s) required for the propagation of feature annotation.</text>
</comment>
<dbReference type="InterPro" id="IPR050395">
    <property type="entry name" value="4Fe4S_Ferredoxin_RnfB"/>
</dbReference>
<feature type="binding site" evidence="10">
    <location>
        <position position="171"/>
    </location>
    <ligand>
        <name>[4Fe-4S] cluster</name>
        <dbReference type="ChEBI" id="CHEBI:49883"/>
        <label>3</label>
    </ligand>
</feature>
<dbReference type="Pfam" id="PF04060">
    <property type="entry name" value="FeS"/>
    <property type="match status" value="1"/>
</dbReference>
<dbReference type="PANTHER" id="PTHR43560">
    <property type="entry name" value="ION-TRANSLOCATING OXIDOREDUCTASE COMPLEX SUBUNIT B"/>
    <property type="match status" value="1"/>
</dbReference>
<dbReference type="InterPro" id="IPR017900">
    <property type="entry name" value="4Fe4S_Fe_S_CS"/>
</dbReference>
<evidence type="ECO:0000256" key="3">
    <source>
        <dbReference type="ARBA" id="ARBA00022723"/>
    </source>
</evidence>
<sequence length="285" mass="29197">MNDFMVPVLIVTGIGILAGVILSAAAKFMAVKVDERFEKIRAELPGANCGACGYAGCDQYAQALVENPDLATNLCVPGGAGAAKALSEIMGVSFEATVPNYAVVHCNGTCNNTQYAVDYEGPATCAACSTLFGGRGTCPNACLGFGDCVKVCPYGAIDLVDGVAVVDKNLCVGCGLCAKTCPKALISLIPVTSNVYVRCSSQEKGAATRKACKTGCIACRKCEKACPSQAITIVNNHAVIDPAKCTNCGTCVAQCPTGAIHEYKCPVELAAQAKAEAAGEEKAAE</sequence>
<dbReference type="EMBL" id="CACRSL010000003">
    <property type="protein sequence ID" value="VYS81527.1"/>
    <property type="molecule type" value="Genomic_DNA"/>
</dbReference>
<keyword evidence="2 10" id="KW-0004">4Fe-4S</keyword>
<feature type="binding site" evidence="10">
    <location>
        <position position="174"/>
    </location>
    <ligand>
        <name>[4Fe-4S] cluster</name>
        <dbReference type="ChEBI" id="CHEBI:49883"/>
        <label>3</label>
    </ligand>
</feature>
<dbReference type="CDD" id="cd10549">
    <property type="entry name" value="MtMvhB_like"/>
    <property type="match status" value="1"/>
</dbReference>
<feature type="domain" description="4Fe-4S ferredoxin-type" evidence="12">
    <location>
        <begin position="205"/>
        <end position="235"/>
    </location>
</feature>
<feature type="binding site" evidence="10">
    <location>
        <position position="49"/>
    </location>
    <ligand>
        <name>[4Fe-4S] cluster</name>
        <dbReference type="ChEBI" id="CHEBI:49883"/>
        <label>1</label>
    </ligand>
</feature>
<proteinExistence type="inferred from homology"/>
<organism evidence="14">
    <name type="scientific">uncultured Anaerotruncus sp</name>
    <dbReference type="NCBI Taxonomy" id="905011"/>
    <lineage>
        <taxon>Bacteria</taxon>
        <taxon>Bacillati</taxon>
        <taxon>Bacillota</taxon>
        <taxon>Clostridia</taxon>
        <taxon>Eubacteriales</taxon>
        <taxon>Oscillospiraceae</taxon>
        <taxon>Anaerotruncus</taxon>
        <taxon>environmental samples</taxon>
    </lineage>
</organism>
<comment type="similarity">
    <text evidence="10">Belongs to the 4Fe4S bacterial-type ferredoxin family. RnfB subfamily.</text>
</comment>
<dbReference type="PROSITE" id="PS51656">
    <property type="entry name" value="4FE4S"/>
    <property type="match status" value="1"/>
</dbReference>
<feature type="domain" description="4Fe-4S ferredoxin-type" evidence="12">
    <location>
        <begin position="236"/>
        <end position="266"/>
    </location>
</feature>
<keyword evidence="7 10" id="KW-0408">Iron</keyword>
<keyword evidence="11" id="KW-1133">Transmembrane helix</keyword>
<keyword evidence="9 10" id="KW-0472">Membrane</keyword>
<feature type="binding site" evidence="10">
    <location>
        <position position="57"/>
    </location>
    <ligand>
        <name>[4Fe-4S] cluster</name>
        <dbReference type="ChEBI" id="CHEBI:49883"/>
        <label>1</label>
    </ligand>
</feature>
<dbReference type="GO" id="GO:0022900">
    <property type="term" value="P:electron transport chain"/>
    <property type="evidence" value="ECO:0007669"/>
    <property type="project" value="UniProtKB-UniRule"/>
</dbReference>
<keyword evidence="1 10" id="KW-0813">Transport</keyword>
<feature type="binding site" evidence="10">
    <location>
        <position position="148"/>
    </location>
    <ligand>
        <name>[4Fe-4S] cluster</name>
        <dbReference type="ChEBI" id="CHEBI:49883"/>
        <label>2</label>
    </ligand>
</feature>
<dbReference type="NCBIfam" id="TIGR01944">
    <property type="entry name" value="rnfB"/>
    <property type="match status" value="1"/>
</dbReference>
<keyword evidence="5 10" id="KW-1278">Translocase</keyword>
<dbReference type="HAMAP" id="MF_00463">
    <property type="entry name" value="RsxB_RnfB"/>
    <property type="match status" value="1"/>
</dbReference>
<comment type="function">
    <text evidence="10">Part of a membrane-bound complex that couples electron transfer with translocation of ions across the membrane.</text>
</comment>
<dbReference type="Pfam" id="PF25160">
    <property type="entry name" value="LdpA_Fe-S-bd"/>
    <property type="match status" value="1"/>
</dbReference>
<gene>
    <name evidence="10 14" type="primary">rnfB</name>
    <name evidence="14" type="ORF">AULFYP135_00482</name>
</gene>
<keyword evidence="8 10" id="KW-0411">Iron-sulfur</keyword>